<sequence length="548" mass="57070">MPAGVRNPRLGRLRRHPVLSLAAALLLLAGAVFGGAWGYRVLFPPDLSCGAGMTAAGKPAACVGVNLDSTPFTKGEPERMRKLEDAVRTANQAVKGNTTSVVLMLNFSPVEDVDTLTYESLYPNIEGAMTAVWRANNTAAYGSTPGVKLYLANMGSQYGSWQQAVAGIGKYAEAEHISAVVGLGQSTEQTRQAAAAISAQLHIPVIGSTVTGNSMNVDPSDPAGKRPIPDMFRVSPTNSDSVIAAAQYVTGLRPAVTSLAVVADSVAGDDYTATLAAEAKTRFQAPDRTVTVLPYTSPRSLPSGAGRQDYLVQQFNLMHANLCQAAPSVVYFAGRGRDLGAFVQNWVQGSPCGTAQLRIVVGDDASEAIRDDAVLKGVASGRVTVVYTALASPDEWGTECPGSDAKRNYDQFWSAFTGRPDPCTKQPLATTQSGAQPLSFDPADLASGQAMLSHDAAVAAISAARHDEAGLRNPGLETGILHQFYCAQMLPGASGWLSFGADGNPVGKPTPIVQLGPDGATKTVTLTWPGSAPNLSLPQRGGTGAPGC</sequence>
<proteinExistence type="predicted"/>
<evidence type="ECO:0000256" key="1">
    <source>
        <dbReference type="SAM" id="MobiDB-lite"/>
    </source>
</evidence>
<dbReference type="InterPro" id="IPR028082">
    <property type="entry name" value="Peripla_BP_I"/>
</dbReference>
<dbReference type="SUPFAM" id="SSF53822">
    <property type="entry name" value="Periplasmic binding protein-like I"/>
    <property type="match status" value="1"/>
</dbReference>
<dbReference type="Proteomes" id="UP000325563">
    <property type="component" value="Chromosome"/>
</dbReference>
<dbReference type="KEGG" id="svn:CP980_02420"/>
<name>A0A5J6IZA2_STRVI</name>
<keyword evidence="3" id="KW-1185">Reference proteome</keyword>
<evidence type="ECO:0000313" key="3">
    <source>
        <dbReference type="Proteomes" id="UP000325563"/>
    </source>
</evidence>
<dbReference type="GeneID" id="95609423"/>
<dbReference type="RefSeq" id="WP_132753547.1">
    <property type="nucleotide sequence ID" value="NZ_BNBW01000023.1"/>
</dbReference>
<reference evidence="2 3" key="1">
    <citation type="submission" date="2017-09" db="EMBL/GenBank/DDBJ databases">
        <authorList>
            <person name="Lee N."/>
            <person name="Cho B.-K."/>
        </authorList>
    </citation>
    <scope>NUCLEOTIDE SEQUENCE [LARGE SCALE GENOMIC DNA]</scope>
    <source>
        <strain evidence="2 3">ATCC 27476</strain>
    </source>
</reference>
<dbReference type="Gene3D" id="3.40.50.2300">
    <property type="match status" value="2"/>
</dbReference>
<protein>
    <recommendedName>
        <fullName evidence="4">Amino acid ABC transporter substrate-binding protein</fullName>
    </recommendedName>
</protein>
<evidence type="ECO:0008006" key="4">
    <source>
        <dbReference type="Google" id="ProtNLM"/>
    </source>
</evidence>
<gene>
    <name evidence="2" type="ORF">CP980_02420</name>
</gene>
<feature type="compositionally biased region" description="Polar residues" evidence="1">
    <location>
        <begin position="528"/>
        <end position="537"/>
    </location>
</feature>
<accession>A0A5J6IZA2</accession>
<feature type="region of interest" description="Disordered" evidence="1">
    <location>
        <begin position="528"/>
        <end position="548"/>
    </location>
</feature>
<dbReference type="AlphaFoldDB" id="A0A5J6IZA2"/>
<evidence type="ECO:0000313" key="2">
    <source>
        <dbReference type="EMBL" id="QEV44079.1"/>
    </source>
</evidence>
<organism evidence="2 3">
    <name type="scientific">Streptomyces vinaceus</name>
    <dbReference type="NCBI Taxonomy" id="1960"/>
    <lineage>
        <taxon>Bacteria</taxon>
        <taxon>Bacillati</taxon>
        <taxon>Actinomycetota</taxon>
        <taxon>Actinomycetes</taxon>
        <taxon>Kitasatosporales</taxon>
        <taxon>Streptomycetaceae</taxon>
        <taxon>Streptomyces</taxon>
    </lineage>
</organism>
<dbReference type="EMBL" id="CP023692">
    <property type="protein sequence ID" value="QEV44079.1"/>
    <property type="molecule type" value="Genomic_DNA"/>
</dbReference>